<evidence type="ECO:0000256" key="1">
    <source>
        <dbReference type="SAM" id="Coils"/>
    </source>
</evidence>
<dbReference type="AlphaFoldDB" id="A0AA38ICZ3"/>
<reference evidence="3" key="1">
    <citation type="journal article" date="2023" name="G3 (Bethesda)">
        <title>Whole genome assemblies of Zophobas morio and Tenebrio molitor.</title>
        <authorList>
            <person name="Kaur S."/>
            <person name="Stinson S.A."/>
            <person name="diCenzo G.C."/>
        </authorList>
    </citation>
    <scope>NUCLEOTIDE SEQUENCE</scope>
    <source>
        <strain evidence="3">QUZm001</strain>
    </source>
</reference>
<gene>
    <name evidence="3" type="ORF">Zmor_013363</name>
</gene>
<keyword evidence="1" id="KW-0175">Coiled coil</keyword>
<feature type="coiled-coil region" evidence="1">
    <location>
        <begin position="3"/>
        <end position="198"/>
    </location>
</feature>
<evidence type="ECO:0000313" key="4">
    <source>
        <dbReference type="Proteomes" id="UP001168821"/>
    </source>
</evidence>
<feature type="region of interest" description="Disordered" evidence="2">
    <location>
        <begin position="414"/>
        <end position="461"/>
    </location>
</feature>
<accession>A0AA38ICZ3</accession>
<evidence type="ECO:0008006" key="5">
    <source>
        <dbReference type="Google" id="ProtNLM"/>
    </source>
</evidence>
<keyword evidence="4" id="KW-1185">Reference proteome</keyword>
<dbReference type="Proteomes" id="UP001168821">
    <property type="component" value="Unassembled WGS sequence"/>
</dbReference>
<name>A0AA38ICZ3_9CUCU</name>
<evidence type="ECO:0000313" key="3">
    <source>
        <dbReference type="EMBL" id="KAJ3654152.1"/>
    </source>
</evidence>
<organism evidence="3 4">
    <name type="scientific">Zophobas morio</name>
    <dbReference type="NCBI Taxonomy" id="2755281"/>
    <lineage>
        <taxon>Eukaryota</taxon>
        <taxon>Metazoa</taxon>
        <taxon>Ecdysozoa</taxon>
        <taxon>Arthropoda</taxon>
        <taxon>Hexapoda</taxon>
        <taxon>Insecta</taxon>
        <taxon>Pterygota</taxon>
        <taxon>Neoptera</taxon>
        <taxon>Endopterygota</taxon>
        <taxon>Coleoptera</taxon>
        <taxon>Polyphaga</taxon>
        <taxon>Cucujiformia</taxon>
        <taxon>Tenebrionidae</taxon>
        <taxon>Zophobas</taxon>
    </lineage>
</organism>
<feature type="compositionally biased region" description="Basic and acidic residues" evidence="2">
    <location>
        <begin position="419"/>
        <end position="428"/>
    </location>
</feature>
<sequence length="461" mass="53611">MSEANLLEKYKQLQVELESANQALYDCRRQAKTTQSLEVEYQEEIKLVQSQAVEQEQILKARIQQLEDENQSARTINNERVSDLEKELLDKEQEIAELKKNLEDFVKISQVQAVYDKTLDEITKLHDENAEFQERVLELEKVLKDSQQQNLEQVERIKQLEAELADHAEILKCKRDELEEAKTLNQNLRDELTCAQSELDSVKSCPLDQGSKGNSLFAEVDDRRVQLQQNINTMKSKYIDMKRDRASLLKQISSLRHENSTLIAQLNGELNDRKYDEERIVDSYKFQIETLNELIDSYKKELSMQPNSDEISAQGLKFFENMLATKNAEIETWRQKFSARSINYTSLSYELAEANRKIRQLTLENLHVKHEVEELKLKIKEIEIPSPVEKAPPEQTVCEKCSKPTIKSIVKNTEQSNIEENKENDGTKRVQFSENTIDSHVTDRNKFRRGKPTISKSVVFP</sequence>
<feature type="coiled-coil region" evidence="1">
    <location>
        <begin position="281"/>
        <end position="378"/>
    </location>
</feature>
<protein>
    <recommendedName>
        <fullName evidence="5">Protein Spindly</fullName>
    </recommendedName>
</protein>
<feature type="compositionally biased region" description="Polar residues" evidence="2">
    <location>
        <begin position="430"/>
        <end position="439"/>
    </location>
</feature>
<proteinExistence type="predicted"/>
<dbReference type="EMBL" id="JALNTZ010000004">
    <property type="protein sequence ID" value="KAJ3654152.1"/>
    <property type="molecule type" value="Genomic_DNA"/>
</dbReference>
<comment type="caution">
    <text evidence="3">The sequence shown here is derived from an EMBL/GenBank/DDBJ whole genome shotgun (WGS) entry which is preliminary data.</text>
</comment>
<evidence type="ECO:0000256" key="2">
    <source>
        <dbReference type="SAM" id="MobiDB-lite"/>
    </source>
</evidence>